<keyword evidence="5" id="KW-1185">Reference proteome</keyword>
<keyword evidence="2" id="KW-0472">Membrane</keyword>
<feature type="transmembrane region" description="Helical" evidence="2">
    <location>
        <begin position="130"/>
        <end position="151"/>
    </location>
</feature>
<organism evidence="4 5">
    <name type="scientific">Eragrostis curvula</name>
    <name type="common">weeping love grass</name>
    <dbReference type="NCBI Taxonomy" id="38414"/>
    <lineage>
        <taxon>Eukaryota</taxon>
        <taxon>Viridiplantae</taxon>
        <taxon>Streptophyta</taxon>
        <taxon>Embryophyta</taxon>
        <taxon>Tracheophyta</taxon>
        <taxon>Spermatophyta</taxon>
        <taxon>Magnoliopsida</taxon>
        <taxon>Liliopsida</taxon>
        <taxon>Poales</taxon>
        <taxon>Poaceae</taxon>
        <taxon>PACMAD clade</taxon>
        <taxon>Chloridoideae</taxon>
        <taxon>Eragrostideae</taxon>
        <taxon>Eragrostidinae</taxon>
        <taxon>Eragrostis</taxon>
    </lineage>
</organism>
<gene>
    <name evidence="4" type="ORF">EJB05_26804</name>
</gene>
<keyword evidence="3" id="KW-0732">Signal</keyword>
<feature type="region of interest" description="Disordered" evidence="1">
    <location>
        <begin position="40"/>
        <end position="89"/>
    </location>
</feature>
<keyword evidence="2" id="KW-0812">Transmembrane</keyword>
<keyword evidence="2" id="KW-1133">Transmembrane helix</keyword>
<feature type="non-terminal residue" evidence="4">
    <location>
        <position position="1"/>
    </location>
</feature>
<dbReference type="Proteomes" id="UP000324897">
    <property type="component" value="Chromosome 2"/>
</dbReference>
<feature type="chain" id="PRO_5023811248" evidence="3">
    <location>
        <begin position="23"/>
        <end position="154"/>
    </location>
</feature>
<sequence>MCRGAAALWVTQVCGWVAATRSLRVLAALLSPFPTSVVAPLPRTTTSQPSPSFLSSFREPPSPRHSRQPPPGAAGSRVRPAGREEERTKIRRKPRTRIIWAWWLTQRALIHCLAVQMLPLTSPLMGKSLIIWYPLVSSCFTAVSFVFFFWLSDL</sequence>
<evidence type="ECO:0000256" key="3">
    <source>
        <dbReference type="SAM" id="SignalP"/>
    </source>
</evidence>
<name>A0A5J9UM70_9POAL</name>
<proteinExistence type="predicted"/>
<feature type="compositionally biased region" description="Polar residues" evidence="1">
    <location>
        <begin position="43"/>
        <end position="55"/>
    </location>
</feature>
<reference evidence="4 5" key="1">
    <citation type="journal article" date="2019" name="Sci. Rep.">
        <title>A high-quality genome of Eragrostis curvula grass provides insights into Poaceae evolution and supports new strategies to enhance forage quality.</title>
        <authorList>
            <person name="Carballo J."/>
            <person name="Santos B.A.C.M."/>
            <person name="Zappacosta D."/>
            <person name="Garbus I."/>
            <person name="Selva J.P."/>
            <person name="Gallo C.A."/>
            <person name="Diaz A."/>
            <person name="Albertini E."/>
            <person name="Caccamo M."/>
            <person name="Echenique V."/>
        </authorList>
    </citation>
    <scope>NUCLEOTIDE SEQUENCE [LARGE SCALE GENOMIC DNA]</scope>
    <source>
        <strain evidence="5">cv. Victoria</strain>
        <tissue evidence="4">Leaf</tissue>
    </source>
</reference>
<dbReference type="AlphaFoldDB" id="A0A5J9UM70"/>
<dbReference type="EMBL" id="RWGY01000013">
    <property type="protein sequence ID" value="TVU24371.1"/>
    <property type="molecule type" value="Genomic_DNA"/>
</dbReference>
<comment type="caution">
    <text evidence="4">The sequence shown here is derived from an EMBL/GenBank/DDBJ whole genome shotgun (WGS) entry which is preliminary data.</text>
</comment>
<evidence type="ECO:0000256" key="1">
    <source>
        <dbReference type="SAM" id="MobiDB-lite"/>
    </source>
</evidence>
<feature type="transmembrane region" description="Helical" evidence="2">
    <location>
        <begin position="98"/>
        <end position="118"/>
    </location>
</feature>
<accession>A0A5J9UM70</accession>
<evidence type="ECO:0000256" key="2">
    <source>
        <dbReference type="SAM" id="Phobius"/>
    </source>
</evidence>
<dbReference type="Gramene" id="TVU24371">
    <property type="protein sequence ID" value="TVU24371"/>
    <property type="gene ID" value="EJB05_26804"/>
</dbReference>
<feature type="non-terminal residue" evidence="4">
    <location>
        <position position="154"/>
    </location>
</feature>
<evidence type="ECO:0000313" key="4">
    <source>
        <dbReference type="EMBL" id="TVU24371.1"/>
    </source>
</evidence>
<evidence type="ECO:0000313" key="5">
    <source>
        <dbReference type="Proteomes" id="UP000324897"/>
    </source>
</evidence>
<feature type="signal peptide" evidence="3">
    <location>
        <begin position="1"/>
        <end position="22"/>
    </location>
</feature>
<protein>
    <submittedName>
        <fullName evidence="4">Uncharacterized protein</fullName>
    </submittedName>
</protein>